<dbReference type="AlphaFoldDB" id="A0ABD5ZDX2"/>
<dbReference type="EMBL" id="JBHTAA010000005">
    <property type="protein sequence ID" value="MFC7203398.1"/>
    <property type="molecule type" value="Genomic_DNA"/>
</dbReference>
<evidence type="ECO:0000313" key="1">
    <source>
        <dbReference type="EMBL" id="MFC7203398.1"/>
    </source>
</evidence>
<evidence type="ECO:0000313" key="2">
    <source>
        <dbReference type="Proteomes" id="UP001596481"/>
    </source>
</evidence>
<accession>A0ABD5ZDX2</accession>
<proteinExistence type="predicted"/>
<dbReference type="RefSeq" id="WP_390222741.1">
    <property type="nucleotide sequence ID" value="NZ_JBHTAA010000005.1"/>
</dbReference>
<dbReference type="PROSITE" id="PS51257">
    <property type="entry name" value="PROKAR_LIPOPROTEIN"/>
    <property type="match status" value="1"/>
</dbReference>
<sequence>MREILLSLLLLLLVISSGCLGSPQNRGRDDTETEVTEPEMKPPMNKLIIEDDYPGNFSVVIFNPSKGKVFNESYSANNTEDIDLSGHFPARETRTVEIYVNDTRAWRRSIAWYEGYMLEINEDGTIREGKVEV</sequence>
<gene>
    <name evidence="1" type="ORF">ACFQJC_07725</name>
</gene>
<comment type="caution">
    <text evidence="1">The sequence shown here is derived from an EMBL/GenBank/DDBJ whole genome shotgun (WGS) entry which is preliminary data.</text>
</comment>
<protein>
    <recommendedName>
        <fullName evidence="3">Lipoprotein</fullName>
    </recommendedName>
</protein>
<dbReference type="Proteomes" id="UP001596481">
    <property type="component" value="Unassembled WGS sequence"/>
</dbReference>
<organism evidence="1 2">
    <name type="scientific">Haloferax namakaokahaiae</name>
    <dbReference type="NCBI Taxonomy" id="1748331"/>
    <lineage>
        <taxon>Archaea</taxon>
        <taxon>Methanobacteriati</taxon>
        <taxon>Methanobacteriota</taxon>
        <taxon>Stenosarchaea group</taxon>
        <taxon>Halobacteria</taxon>
        <taxon>Halobacteriales</taxon>
        <taxon>Haloferacaceae</taxon>
        <taxon>Haloferax</taxon>
    </lineage>
</organism>
<keyword evidence="2" id="KW-1185">Reference proteome</keyword>
<reference evidence="1 2" key="1">
    <citation type="journal article" date="2019" name="Int. J. Syst. Evol. Microbiol.">
        <title>The Global Catalogue of Microorganisms (GCM) 10K type strain sequencing project: providing services to taxonomists for standard genome sequencing and annotation.</title>
        <authorList>
            <consortium name="The Broad Institute Genomics Platform"/>
            <consortium name="The Broad Institute Genome Sequencing Center for Infectious Disease"/>
            <person name="Wu L."/>
            <person name="Ma J."/>
        </authorList>
    </citation>
    <scope>NUCLEOTIDE SEQUENCE [LARGE SCALE GENOMIC DNA]</scope>
    <source>
        <strain evidence="1 2">DSM 29988</strain>
    </source>
</reference>
<name>A0ABD5ZDX2_9EURY</name>
<evidence type="ECO:0008006" key="3">
    <source>
        <dbReference type="Google" id="ProtNLM"/>
    </source>
</evidence>